<evidence type="ECO:0000256" key="1">
    <source>
        <dbReference type="SAM" id="MobiDB-lite"/>
    </source>
</evidence>
<dbReference type="GeneID" id="93570489"/>
<protein>
    <submittedName>
        <fullName evidence="3">Uncharacterized protein</fullName>
    </submittedName>
</protein>
<dbReference type="OrthoDB" id="2386090at2759"/>
<dbReference type="RefSeq" id="XP_067478474.1">
    <property type="nucleotide sequence ID" value="XM_067618001.1"/>
</dbReference>
<reference evidence="4" key="1">
    <citation type="journal article" date="2017" name="Genome Biol.">
        <title>Comparative genomics reveals high biological diversity and specific adaptations in the industrially and medically important fungal genus Aspergillus.</title>
        <authorList>
            <person name="de Vries R.P."/>
            <person name="Riley R."/>
            <person name="Wiebenga A."/>
            <person name="Aguilar-Osorio G."/>
            <person name="Amillis S."/>
            <person name="Uchima C.A."/>
            <person name="Anderluh G."/>
            <person name="Asadollahi M."/>
            <person name="Askin M."/>
            <person name="Barry K."/>
            <person name="Battaglia E."/>
            <person name="Bayram O."/>
            <person name="Benocci T."/>
            <person name="Braus-Stromeyer S.A."/>
            <person name="Caldana C."/>
            <person name="Canovas D."/>
            <person name="Cerqueira G.C."/>
            <person name="Chen F."/>
            <person name="Chen W."/>
            <person name="Choi C."/>
            <person name="Clum A."/>
            <person name="Dos Santos R.A."/>
            <person name="Damasio A.R."/>
            <person name="Diallinas G."/>
            <person name="Emri T."/>
            <person name="Fekete E."/>
            <person name="Flipphi M."/>
            <person name="Freyberg S."/>
            <person name="Gallo A."/>
            <person name="Gournas C."/>
            <person name="Habgood R."/>
            <person name="Hainaut M."/>
            <person name="Harispe M.L."/>
            <person name="Henrissat B."/>
            <person name="Hilden K.S."/>
            <person name="Hope R."/>
            <person name="Hossain A."/>
            <person name="Karabika E."/>
            <person name="Karaffa L."/>
            <person name="Karanyi Z."/>
            <person name="Krasevec N."/>
            <person name="Kuo A."/>
            <person name="Kusch H."/>
            <person name="LaButti K."/>
            <person name="Lagendijk E.L."/>
            <person name="Lapidus A."/>
            <person name="Levasseur A."/>
            <person name="Lindquist E."/>
            <person name="Lipzen A."/>
            <person name="Logrieco A.F."/>
            <person name="MacCabe A."/>
            <person name="Maekelae M.R."/>
            <person name="Malavazi I."/>
            <person name="Melin P."/>
            <person name="Meyer V."/>
            <person name="Mielnichuk N."/>
            <person name="Miskei M."/>
            <person name="Molnar A.P."/>
            <person name="Mule G."/>
            <person name="Ngan C.Y."/>
            <person name="Orejas M."/>
            <person name="Orosz E."/>
            <person name="Ouedraogo J.P."/>
            <person name="Overkamp K.M."/>
            <person name="Park H.-S."/>
            <person name="Perrone G."/>
            <person name="Piumi F."/>
            <person name="Punt P.J."/>
            <person name="Ram A.F."/>
            <person name="Ramon A."/>
            <person name="Rauscher S."/>
            <person name="Record E."/>
            <person name="Riano-Pachon D.M."/>
            <person name="Robert V."/>
            <person name="Roehrig J."/>
            <person name="Ruller R."/>
            <person name="Salamov A."/>
            <person name="Salih N.S."/>
            <person name="Samson R.A."/>
            <person name="Sandor E."/>
            <person name="Sanguinetti M."/>
            <person name="Schuetze T."/>
            <person name="Sepcic K."/>
            <person name="Shelest E."/>
            <person name="Sherlock G."/>
            <person name="Sophianopoulou V."/>
            <person name="Squina F.M."/>
            <person name="Sun H."/>
            <person name="Susca A."/>
            <person name="Todd R.B."/>
            <person name="Tsang A."/>
            <person name="Unkles S.E."/>
            <person name="van de Wiele N."/>
            <person name="van Rossen-Uffink D."/>
            <person name="Oliveira J.V."/>
            <person name="Vesth T.C."/>
            <person name="Visser J."/>
            <person name="Yu J.-H."/>
            <person name="Zhou M."/>
            <person name="Andersen M.R."/>
            <person name="Archer D.B."/>
            <person name="Baker S.E."/>
            <person name="Benoit I."/>
            <person name="Brakhage A.A."/>
            <person name="Braus G.H."/>
            <person name="Fischer R."/>
            <person name="Frisvad J.C."/>
            <person name="Goldman G.H."/>
            <person name="Houbraken J."/>
            <person name="Oakley B."/>
            <person name="Pocsi I."/>
            <person name="Scazzocchio C."/>
            <person name="Seiboth B."/>
            <person name="vanKuyk P.A."/>
            <person name="Wortman J."/>
            <person name="Dyer P.S."/>
            <person name="Grigoriev I.V."/>
        </authorList>
    </citation>
    <scope>NUCLEOTIDE SEQUENCE [LARGE SCALE GENOMIC DNA]</scope>
    <source>
        <strain evidence="4">CBS 101740 / IMI 381727 / IBT 21946</strain>
    </source>
</reference>
<dbReference type="VEuPathDB" id="FungiDB:ASPBRDRAFT_127794"/>
<sequence>MRPVILLSAQLRSALPRSVRRDLNSKLFARFKTTQNPVPQPKPSAPFIKRKEPLAPRNPQLSPSKHAKLTFRKGPPEKIVVYYSGKGKTAVVGTLKLISVLIFGVSCFLLAPAFASSDEHPWYLAPAIAIGGTLPMIFILFTTAPFVVYVHVAIPAFARRSRETMIEYVKNLPPTATLYMTTIRPTSLPQQTEVRLGDLVRNKSLLRPITFTNSKPAPSPWWAGKTPQHFYTDAKAQRSTQSPNYFPALWENVYKQIQNNVSLKRQN</sequence>
<gene>
    <name evidence="3" type="ORF">ASPBRDRAFT_127794</name>
</gene>
<keyword evidence="4" id="KW-1185">Reference proteome</keyword>
<dbReference type="AlphaFoldDB" id="A0A1L9UHQ5"/>
<feature type="region of interest" description="Disordered" evidence="1">
    <location>
        <begin position="34"/>
        <end position="60"/>
    </location>
</feature>
<feature type="transmembrane region" description="Helical" evidence="2">
    <location>
        <begin position="127"/>
        <end position="152"/>
    </location>
</feature>
<accession>A0A1L9UHQ5</accession>
<keyword evidence="2" id="KW-0812">Transmembrane</keyword>
<evidence type="ECO:0000313" key="4">
    <source>
        <dbReference type="Proteomes" id="UP000184499"/>
    </source>
</evidence>
<keyword evidence="2" id="KW-0472">Membrane</keyword>
<proteinExistence type="predicted"/>
<evidence type="ECO:0000256" key="2">
    <source>
        <dbReference type="SAM" id="Phobius"/>
    </source>
</evidence>
<name>A0A1L9UHQ5_ASPBC</name>
<dbReference type="Proteomes" id="UP000184499">
    <property type="component" value="Unassembled WGS sequence"/>
</dbReference>
<evidence type="ECO:0000313" key="3">
    <source>
        <dbReference type="EMBL" id="OJJ71226.1"/>
    </source>
</evidence>
<dbReference type="OMA" id="PMLFVSY"/>
<feature type="transmembrane region" description="Helical" evidence="2">
    <location>
        <begin position="95"/>
        <end position="115"/>
    </location>
</feature>
<organism evidence="3 4">
    <name type="scientific">Aspergillus brasiliensis (strain CBS 101740 / IMI 381727 / IBT 21946)</name>
    <dbReference type="NCBI Taxonomy" id="767769"/>
    <lineage>
        <taxon>Eukaryota</taxon>
        <taxon>Fungi</taxon>
        <taxon>Dikarya</taxon>
        <taxon>Ascomycota</taxon>
        <taxon>Pezizomycotina</taxon>
        <taxon>Eurotiomycetes</taxon>
        <taxon>Eurotiomycetidae</taxon>
        <taxon>Eurotiales</taxon>
        <taxon>Aspergillaceae</taxon>
        <taxon>Aspergillus</taxon>
        <taxon>Aspergillus subgen. Circumdati</taxon>
    </lineage>
</organism>
<dbReference type="EMBL" id="KV878685">
    <property type="protein sequence ID" value="OJJ71226.1"/>
    <property type="molecule type" value="Genomic_DNA"/>
</dbReference>
<keyword evidence="2" id="KW-1133">Transmembrane helix</keyword>